<protein>
    <recommendedName>
        <fullName evidence="3">Periplasmic binding protein domain-containing protein</fullName>
    </recommendedName>
</protein>
<evidence type="ECO:0000313" key="1">
    <source>
        <dbReference type="EMBL" id="RAQ94202.1"/>
    </source>
</evidence>
<evidence type="ECO:0000313" key="2">
    <source>
        <dbReference type="Proteomes" id="UP000248706"/>
    </source>
</evidence>
<dbReference type="EMBL" id="MCIF01000002">
    <property type="protein sequence ID" value="RAQ94202.1"/>
    <property type="molecule type" value="Genomic_DNA"/>
</dbReference>
<dbReference type="Gene3D" id="3.40.50.2300">
    <property type="match status" value="1"/>
</dbReference>
<name>A0A328VDX2_9CHLR</name>
<dbReference type="Proteomes" id="UP000248706">
    <property type="component" value="Unassembled WGS sequence"/>
</dbReference>
<comment type="caution">
    <text evidence="1">The sequence shown here is derived from an EMBL/GenBank/DDBJ whole genome shotgun (WGS) entry which is preliminary data.</text>
</comment>
<dbReference type="AlphaFoldDB" id="A0A328VDX2"/>
<keyword evidence="2" id="KW-1185">Reference proteome</keyword>
<organism evidence="1 2">
    <name type="scientific">Thermogemmatispora tikiterensis</name>
    <dbReference type="NCBI Taxonomy" id="1825093"/>
    <lineage>
        <taxon>Bacteria</taxon>
        <taxon>Bacillati</taxon>
        <taxon>Chloroflexota</taxon>
        <taxon>Ktedonobacteria</taxon>
        <taxon>Thermogemmatisporales</taxon>
        <taxon>Thermogemmatisporaceae</taxon>
        <taxon>Thermogemmatispora</taxon>
    </lineage>
</organism>
<dbReference type="InterPro" id="IPR028082">
    <property type="entry name" value="Peripla_BP_I"/>
</dbReference>
<gene>
    <name evidence="1" type="ORF">A4R35_01565</name>
</gene>
<dbReference type="SUPFAM" id="SSF53822">
    <property type="entry name" value="Periplasmic binding protein-like I"/>
    <property type="match status" value="1"/>
</dbReference>
<proteinExistence type="predicted"/>
<accession>A0A328VDX2</accession>
<evidence type="ECO:0008006" key="3">
    <source>
        <dbReference type="Google" id="ProtNLM"/>
    </source>
</evidence>
<reference evidence="1 2" key="1">
    <citation type="submission" date="2016-08" db="EMBL/GenBank/DDBJ databases">
        <title>Analysis of Carbohydrate Active Enzymes in Thermogemmatispora T81 Reveals Carbohydrate Degradation Ability.</title>
        <authorList>
            <person name="Tomazini A."/>
            <person name="Lal S."/>
            <person name="Stott M."/>
            <person name="Henrissat B."/>
            <person name="Polikarpov I."/>
            <person name="Sparling R."/>
            <person name="Levin D.B."/>
        </authorList>
    </citation>
    <scope>NUCLEOTIDE SEQUENCE [LARGE SCALE GENOMIC DNA]</scope>
    <source>
        <strain evidence="1 2">T81</strain>
    </source>
</reference>
<sequence length="125" mass="13709">MQANPDVNFLFTSSDFLYPQIESVLKPLGKWKPIGDPNHVIMGGIDGDSRACRLMRSQYVDATGVQDLFYEANTLLAALLKAIDQHASKPNEVLIDKGFALTQANMSTRAKDMWGCVLPPPKSGV</sequence>